<protein>
    <submittedName>
        <fullName evidence="1">Uncharacterized protein</fullName>
    </submittedName>
</protein>
<dbReference type="Proteomes" id="UP001428341">
    <property type="component" value="Unassembled WGS sequence"/>
</dbReference>
<evidence type="ECO:0000313" key="1">
    <source>
        <dbReference type="EMBL" id="KAK9175065.1"/>
    </source>
</evidence>
<accession>A0AAP0LHS8</accession>
<reference evidence="1 2" key="1">
    <citation type="submission" date="2024-05" db="EMBL/GenBank/DDBJ databases">
        <title>Haplotype-resolved chromosome-level genome assembly of Huyou (Citrus changshanensis).</title>
        <authorList>
            <person name="Miao C."/>
            <person name="Chen W."/>
            <person name="Wu Y."/>
            <person name="Wang L."/>
            <person name="Zhao S."/>
            <person name="Grierson D."/>
            <person name="Xu C."/>
            <person name="Chen K."/>
        </authorList>
    </citation>
    <scope>NUCLEOTIDE SEQUENCE [LARGE SCALE GENOMIC DNA]</scope>
    <source>
        <strain evidence="1">01-14</strain>
        <tissue evidence="1">Leaf</tissue>
    </source>
</reference>
<sequence length="101" mass="11743">MGHELMFMIVLYCRTAQWGSVKRRSGSTSSKEPRTGLFAGVLKLSMHLEHMNAVSFQNFLFLNGWEAVKEIYEIVPARKWRAEEKQMNKIVFIVNHVMVII</sequence>
<gene>
    <name evidence="1" type="ORF">WN944_027070</name>
</gene>
<dbReference type="AlphaFoldDB" id="A0AAP0LHS8"/>
<proteinExistence type="predicted"/>
<keyword evidence="2" id="KW-1185">Reference proteome</keyword>
<evidence type="ECO:0000313" key="2">
    <source>
        <dbReference type="Proteomes" id="UP001428341"/>
    </source>
</evidence>
<dbReference type="EMBL" id="JBCGBO010000025">
    <property type="protein sequence ID" value="KAK9175065.1"/>
    <property type="molecule type" value="Genomic_DNA"/>
</dbReference>
<name>A0AAP0LHS8_9ROSI</name>
<comment type="caution">
    <text evidence="1">The sequence shown here is derived from an EMBL/GenBank/DDBJ whole genome shotgun (WGS) entry which is preliminary data.</text>
</comment>
<organism evidence="1 2">
    <name type="scientific">Citrus x changshan-huyou</name>
    <dbReference type="NCBI Taxonomy" id="2935761"/>
    <lineage>
        <taxon>Eukaryota</taxon>
        <taxon>Viridiplantae</taxon>
        <taxon>Streptophyta</taxon>
        <taxon>Embryophyta</taxon>
        <taxon>Tracheophyta</taxon>
        <taxon>Spermatophyta</taxon>
        <taxon>Magnoliopsida</taxon>
        <taxon>eudicotyledons</taxon>
        <taxon>Gunneridae</taxon>
        <taxon>Pentapetalae</taxon>
        <taxon>rosids</taxon>
        <taxon>malvids</taxon>
        <taxon>Sapindales</taxon>
        <taxon>Rutaceae</taxon>
        <taxon>Aurantioideae</taxon>
        <taxon>Citrus</taxon>
    </lineage>
</organism>